<proteinExistence type="predicted"/>
<evidence type="ECO:0000313" key="1">
    <source>
        <dbReference type="EMBL" id="GAA3553093.1"/>
    </source>
</evidence>
<reference evidence="2" key="1">
    <citation type="journal article" date="2019" name="Int. J. Syst. Evol. Microbiol.">
        <title>The Global Catalogue of Microorganisms (GCM) 10K type strain sequencing project: providing services to taxonomists for standard genome sequencing and annotation.</title>
        <authorList>
            <consortium name="The Broad Institute Genomics Platform"/>
            <consortium name="The Broad Institute Genome Sequencing Center for Infectious Disease"/>
            <person name="Wu L."/>
            <person name="Ma J."/>
        </authorList>
    </citation>
    <scope>NUCLEOTIDE SEQUENCE [LARGE SCALE GENOMIC DNA]</scope>
    <source>
        <strain evidence="2">JCM 17656</strain>
    </source>
</reference>
<name>A0ABP6WNQ7_9ACTN</name>
<gene>
    <name evidence="1" type="ORF">GCM10022295_38930</name>
</gene>
<sequence length="143" mass="15649">MDAQEDLRRLPGQRLDDVDVAVRDAGLRCLLYGGLGDLLHQVQDLLLGLLLLLLALERLALDLLLPVALRLAELLEQVLERLLPAELLELLEGAAHAVRLLLAVALLLPEGLLVRRRARVLLALLLSHVTHLRGGAHTGVTFP</sequence>
<dbReference type="Proteomes" id="UP001500707">
    <property type="component" value="Unassembled WGS sequence"/>
</dbReference>
<organism evidence="1 2">
    <name type="scientific">Streptomyces osmaniensis</name>
    <dbReference type="NCBI Taxonomy" id="593134"/>
    <lineage>
        <taxon>Bacteria</taxon>
        <taxon>Bacillati</taxon>
        <taxon>Actinomycetota</taxon>
        <taxon>Actinomycetes</taxon>
        <taxon>Kitasatosporales</taxon>
        <taxon>Streptomycetaceae</taxon>
        <taxon>Streptomyces</taxon>
    </lineage>
</organism>
<keyword evidence="2" id="KW-1185">Reference proteome</keyword>
<accession>A0ABP6WNQ7</accession>
<evidence type="ECO:0000313" key="2">
    <source>
        <dbReference type="Proteomes" id="UP001500707"/>
    </source>
</evidence>
<protein>
    <submittedName>
        <fullName evidence="1">Uncharacterized protein</fullName>
    </submittedName>
</protein>
<comment type="caution">
    <text evidence="1">The sequence shown here is derived from an EMBL/GenBank/DDBJ whole genome shotgun (WGS) entry which is preliminary data.</text>
</comment>
<dbReference type="EMBL" id="BAABCE010000007">
    <property type="protein sequence ID" value="GAA3553093.1"/>
    <property type="molecule type" value="Genomic_DNA"/>
</dbReference>